<reference evidence="5 6" key="1">
    <citation type="submission" date="2017-08" db="EMBL/GenBank/DDBJ databases">
        <title>Infants hospitalized years apart are colonized by the same room-sourced microbial strains.</title>
        <authorList>
            <person name="Brooks B."/>
            <person name="Olm M.R."/>
            <person name="Firek B.A."/>
            <person name="Baker R."/>
            <person name="Thomas B.C."/>
            <person name="Morowitz M.J."/>
            <person name="Banfield J.F."/>
        </authorList>
    </citation>
    <scope>NUCLEOTIDE SEQUENCE [LARGE SCALE GENOMIC DNA]</scope>
    <source>
        <strain evidence="5">S2_003_000_R2_14</strain>
    </source>
</reference>
<dbReference type="PANTHER" id="PTHR43272">
    <property type="entry name" value="LONG-CHAIN-FATTY-ACID--COA LIGASE"/>
    <property type="match status" value="1"/>
</dbReference>
<proteinExistence type="predicted"/>
<dbReference type="GO" id="GO:0004467">
    <property type="term" value="F:long-chain fatty acid-CoA ligase activity"/>
    <property type="evidence" value="ECO:0007669"/>
    <property type="project" value="UniProtKB-EC"/>
</dbReference>
<evidence type="ECO:0000259" key="4">
    <source>
        <dbReference type="Pfam" id="PF00501"/>
    </source>
</evidence>
<comment type="catalytic activity">
    <reaction evidence="3">
        <text>a long-chain fatty acid + ATP + CoA = a long-chain fatty acyl-CoA + AMP + diphosphate</text>
        <dbReference type="Rhea" id="RHEA:15421"/>
        <dbReference type="ChEBI" id="CHEBI:30616"/>
        <dbReference type="ChEBI" id="CHEBI:33019"/>
        <dbReference type="ChEBI" id="CHEBI:57287"/>
        <dbReference type="ChEBI" id="CHEBI:57560"/>
        <dbReference type="ChEBI" id="CHEBI:83139"/>
        <dbReference type="ChEBI" id="CHEBI:456215"/>
        <dbReference type="EC" id="6.2.1.3"/>
    </reaction>
    <physiologicalReaction direction="left-to-right" evidence="3">
        <dbReference type="Rhea" id="RHEA:15422"/>
    </physiologicalReaction>
</comment>
<feature type="domain" description="AMP-dependent synthetase/ligase" evidence="4">
    <location>
        <begin position="7"/>
        <end position="358"/>
    </location>
</feature>
<accession>A0A2W5V0V8</accession>
<evidence type="ECO:0000313" key="6">
    <source>
        <dbReference type="Proteomes" id="UP000249061"/>
    </source>
</evidence>
<dbReference type="AlphaFoldDB" id="A0A2W5V0V8"/>
<dbReference type="PANTHER" id="PTHR43272:SF33">
    <property type="entry name" value="AMP-BINDING DOMAIN-CONTAINING PROTEIN-RELATED"/>
    <property type="match status" value="1"/>
</dbReference>
<sequence>MGGGVIKTYTFGEALSEVRRMAAWLAAEDLEPGSRIAIFSKNTAWWLMADLAIWMSGHVSVPIYPTLNATSIAAILAHSEAKLVFVGKLDNYASMEPGLTPNVKRVALPLAPEVAGAVKWADVIATQKPMEGHVTRGEDELATIIYTSGSTGEPKGVMHSFKTMCAAFAFADMARMTPDDRLLSYLPLAHVAERAVLETTNFKIGYEVFFAESLETFVQDLQRARPTLFGTVPRLWLKFQAGVHGKMPEEKLQRLLRIPLVGTLVKKKILNGLGLNKVRWAVTGSAPTPPDLLRWYAKLGLQIGQIYGMTENVAVSHCSPPGDDSFTTVGKAFGGAVHKVADDGEVLIKSPGTMLGYYKNPELTAQTIDADGFLHTGDRGELDAKGNLRITGRVKELFKTSKGKYVAPASIENQLLARAELEQACVSGADLPQPIALVVLAEHLRKGTLSPAQRDDVTRLLELHLKQINAKLDQHEQLEKLVVMREEWTVDNGLLTPTLKLKRSAIEARYAPNVNDWASLKERVVWIS</sequence>
<gene>
    <name evidence="5" type="ORF">DI536_09315</name>
</gene>
<dbReference type="PROSITE" id="PS00455">
    <property type="entry name" value="AMP_BINDING"/>
    <property type="match status" value="1"/>
</dbReference>
<dbReference type="Pfam" id="PF00501">
    <property type="entry name" value="AMP-binding"/>
    <property type="match status" value="1"/>
</dbReference>
<evidence type="ECO:0000313" key="5">
    <source>
        <dbReference type="EMBL" id="PZR15078.1"/>
    </source>
</evidence>
<dbReference type="InterPro" id="IPR045851">
    <property type="entry name" value="AMP-bd_C_sf"/>
</dbReference>
<organism evidence="5 6">
    <name type="scientific">Archangium gephyra</name>
    <dbReference type="NCBI Taxonomy" id="48"/>
    <lineage>
        <taxon>Bacteria</taxon>
        <taxon>Pseudomonadati</taxon>
        <taxon>Myxococcota</taxon>
        <taxon>Myxococcia</taxon>
        <taxon>Myxococcales</taxon>
        <taxon>Cystobacterineae</taxon>
        <taxon>Archangiaceae</taxon>
        <taxon>Archangium</taxon>
    </lineage>
</organism>
<comment type="caution">
    <text evidence="5">The sequence shown here is derived from an EMBL/GenBank/DDBJ whole genome shotgun (WGS) entry which is preliminary data.</text>
</comment>
<keyword evidence="1" id="KW-0547">Nucleotide-binding</keyword>
<dbReference type="SUPFAM" id="SSF56801">
    <property type="entry name" value="Acetyl-CoA synthetase-like"/>
    <property type="match status" value="1"/>
</dbReference>
<name>A0A2W5V0V8_9BACT</name>
<protein>
    <submittedName>
        <fullName evidence="5">AMP-binding acetyl-CoA synthetase</fullName>
    </submittedName>
</protein>
<dbReference type="InterPro" id="IPR000873">
    <property type="entry name" value="AMP-dep_synth/lig_dom"/>
</dbReference>
<dbReference type="Gene3D" id="3.30.300.30">
    <property type="match status" value="1"/>
</dbReference>
<dbReference type="InterPro" id="IPR020845">
    <property type="entry name" value="AMP-binding_CS"/>
</dbReference>
<dbReference type="GO" id="GO:0005524">
    <property type="term" value="F:ATP binding"/>
    <property type="evidence" value="ECO:0007669"/>
    <property type="project" value="UniProtKB-KW"/>
</dbReference>
<dbReference type="Proteomes" id="UP000249061">
    <property type="component" value="Unassembled WGS sequence"/>
</dbReference>
<dbReference type="EMBL" id="QFQP01000006">
    <property type="protein sequence ID" value="PZR15078.1"/>
    <property type="molecule type" value="Genomic_DNA"/>
</dbReference>
<evidence type="ECO:0000256" key="1">
    <source>
        <dbReference type="ARBA" id="ARBA00022741"/>
    </source>
</evidence>
<dbReference type="Pfam" id="PF23562">
    <property type="entry name" value="AMP-binding_C_3"/>
    <property type="match status" value="1"/>
</dbReference>
<dbReference type="GO" id="GO:0016020">
    <property type="term" value="C:membrane"/>
    <property type="evidence" value="ECO:0007669"/>
    <property type="project" value="TreeGrafter"/>
</dbReference>
<evidence type="ECO:0000256" key="2">
    <source>
        <dbReference type="ARBA" id="ARBA00022840"/>
    </source>
</evidence>
<evidence type="ECO:0000256" key="3">
    <source>
        <dbReference type="ARBA" id="ARBA00024484"/>
    </source>
</evidence>
<keyword evidence="2" id="KW-0067">ATP-binding</keyword>
<dbReference type="InterPro" id="IPR042099">
    <property type="entry name" value="ANL_N_sf"/>
</dbReference>
<dbReference type="Gene3D" id="3.40.50.12780">
    <property type="entry name" value="N-terminal domain of ligase-like"/>
    <property type="match status" value="1"/>
</dbReference>